<evidence type="ECO:0000256" key="11">
    <source>
        <dbReference type="ARBA" id="ARBA00023303"/>
    </source>
</evidence>
<evidence type="ECO:0000256" key="4">
    <source>
        <dbReference type="ARBA" id="ARBA00022461"/>
    </source>
</evidence>
<evidence type="ECO:0000313" key="14">
    <source>
        <dbReference type="EMBL" id="JAG30658.1"/>
    </source>
</evidence>
<keyword evidence="9 13" id="KW-0472">Membrane</keyword>
<dbReference type="Gene3D" id="1.10.287.770">
    <property type="entry name" value="YojJ-like"/>
    <property type="match status" value="1"/>
</dbReference>
<feature type="non-terminal residue" evidence="14">
    <location>
        <position position="1"/>
    </location>
</feature>
<evidence type="ECO:0000256" key="2">
    <source>
        <dbReference type="ARBA" id="ARBA00007193"/>
    </source>
</evidence>
<proteinExistence type="inferred from homology"/>
<evidence type="ECO:0000256" key="1">
    <source>
        <dbReference type="ARBA" id="ARBA00004141"/>
    </source>
</evidence>
<reference evidence="14" key="2">
    <citation type="submission" date="2014-07" db="EMBL/GenBank/DDBJ databases">
        <authorList>
            <person name="Hull J."/>
        </authorList>
    </citation>
    <scope>NUCLEOTIDE SEQUENCE</scope>
</reference>
<keyword evidence="3 12" id="KW-0813">Transport</keyword>
<dbReference type="Pfam" id="PF00858">
    <property type="entry name" value="ASC"/>
    <property type="match status" value="1"/>
</dbReference>
<feature type="transmembrane region" description="Helical" evidence="13">
    <location>
        <begin position="83"/>
        <end position="110"/>
    </location>
</feature>
<evidence type="ECO:0000256" key="13">
    <source>
        <dbReference type="SAM" id="Phobius"/>
    </source>
</evidence>
<dbReference type="EMBL" id="GBHO01012946">
    <property type="protein sequence ID" value="JAG30658.1"/>
    <property type="molecule type" value="Transcribed_RNA"/>
</dbReference>
<keyword evidence="8 12" id="KW-0406">Ion transport</keyword>
<evidence type="ECO:0000256" key="3">
    <source>
        <dbReference type="ARBA" id="ARBA00022448"/>
    </source>
</evidence>
<keyword evidence="11 12" id="KW-0407">Ion channel</keyword>
<organism evidence="14">
    <name type="scientific">Lygus hesperus</name>
    <name type="common">Western plant bug</name>
    <dbReference type="NCBI Taxonomy" id="30085"/>
    <lineage>
        <taxon>Eukaryota</taxon>
        <taxon>Metazoa</taxon>
        <taxon>Ecdysozoa</taxon>
        <taxon>Arthropoda</taxon>
        <taxon>Hexapoda</taxon>
        <taxon>Insecta</taxon>
        <taxon>Pterygota</taxon>
        <taxon>Neoptera</taxon>
        <taxon>Paraneoptera</taxon>
        <taxon>Hemiptera</taxon>
        <taxon>Heteroptera</taxon>
        <taxon>Panheteroptera</taxon>
        <taxon>Cimicomorpha</taxon>
        <taxon>Miridae</taxon>
        <taxon>Mirini</taxon>
        <taxon>Lygus</taxon>
    </lineage>
</organism>
<dbReference type="GO" id="GO:0016020">
    <property type="term" value="C:membrane"/>
    <property type="evidence" value="ECO:0007669"/>
    <property type="project" value="UniProtKB-SubCell"/>
</dbReference>
<dbReference type="AlphaFoldDB" id="A0A0A9YHT7"/>
<keyword evidence="4 12" id="KW-0894">Sodium channel</keyword>
<dbReference type="InterPro" id="IPR001873">
    <property type="entry name" value="ENaC"/>
</dbReference>
<gene>
    <name evidence="14" type="primary">Nach_4</name>
    <name evidence="14" type="ORF">CM83_100341</name>
</gene>
<evidence type="ECO:0000256" key="6">
    <source>
        <dbReference type="ARBA" id="ARBA00022989"/>
    </source>
</evidence>
<reference evidence="14" key="1">
    <citation type="journal article" date="2014" name="PLoS ONE">
        <title>Transcriptome-Based Identification of ABC Transporters in the Western Tarnished Plant Bug Lygus hesperus.</title>
        <authorList>
            <person name="Hull J.J."/>
            <person name="Chaney K."/>
            <person name="Geib S.M."/>
            <person name="Fabrick J.A."/>
            <person name="Brent C.S."/>
            <person name="Walsh D."/>
            <person name="Lavine L.C."/>
        </authorList>
    </citation>
    <scope>NUCLEOTIDE SEQUENCE</scope>
</reference>
<keyword evidence="7" id="KW-0915">Sodium</keyword>
<keyword evidence="6 13" id="KW-1133">Transmembrane helix</keyword>
<evidence type="ECO:0000256" key="5">
    <source>
        <dbReference type="ARBA" id="ARBA00022692"/>
    </source>
</evidence>
<evidence type="ECO:0000256" key="10">
    <source>
        <dbReference type="ARBA" id="ARBA00023201"/>
    </source>
</evidence>
<comment type="similarity">
    <text evidence="2 12">Belongs to the amiloride-sensitive sodium channel (TC 1.A.6) family.</text>
</comment>
<comment type="subcellular location">
    <subcellularLocation>
        <location evidence="1">Membrane</location>
        <topology evidence="1">Multi-pass membrane protein</topology>
    </subcellularLocation>
</comment>
<name>A0A0A9YHT7_LYGHE</name>
<protein>
    <submittedName>
        <fullName evidence="14">Sodium channel protein Nach</fullName>
    </submittedName>
</protein>
<accession>A0A0A9YHT7</accession>
<keyword evidence="10 12" id="KW-0739">Sodium transport</keyword>
<evidence type="ECO:0000256" key="8">
    <source>
        <dbReference type="ARBA" id="ARBA00023065"/>
    </source>
</evidence>
<dbReference type="GO" id="GO:0005272">
    <property type="term" value="F:sodium channel activity"/>
    <property type="evidence" value="ECO:0007669"/>
    <property type="project" value="UniProtKB-KW"/>
</dbReference>
<sequence>GLKGILCLNQHQANLSVQKTKWGDKLGLVCDCLPGCTVPEYNVLTTGQENIVPESNLSVVEISLERFPTERYKRNVVRSRLDLVVSMGSAAGLFVGASLLSFVEIFYFFLLRTHSAEELDNAGEEEEENQDHAVKKNLIPERGLPFLR</sequence>
<keyword evidence="5 12" id="KW-0812">Transmembrane</keyword>
<evidence type="ECO:0000256" key="9">
    <source>
        <dbReference type="ARBA" id="ARBA00023136"/>
    </source>
</evidence>
<evidence type="ECO:0000256" key="12">
    <source>
        <dbReference type="RuleBase" id="RU000679"/>
    </source>
</evidence>
<evidence type="ECO:0000256" key="7">
    <source>
        <dbReference type="ARBA" id="ARBA00023053"/>
    </source>
</evidence>